<dbReference type="AlphaFoldDB" id="A0A085N816"/>
<proteinExistence type="predicted"/>
<organism evidence="3">
    <name type="scientific">Trichuris suis</name>
    <name type="common">pig whipworm</name>
    <dbReference type="NCBI Taxonomy" id="68888"/>
    <lineage>
        <taxon>Eukaryota</taxon>
        <taxon>Metazoa</taxon>
        <taxon>Ecdysozoa</taxon>
        <taxon>Nematoda</taxon>
        <taxon>Enoplea</taxon>
        <taxon>Dorylaimia</taxon>
        <taxon>Trichinellida</taxon>
        <taxon>Trichuridae</taxon>
        <taxon>Trichuris</taxon>
    </lineage>
</organism>
<evidence type="ECO:0000313" key="2">
    <source>
        <dbReference type="EMBL" id="KFD49250.1"/>
    </source>
</evidence>
<dbReference type="Proteomes" id="UP000030764">
    <property type="component" value="Unassembled WGS sequence"/>
</dbReference>
<evidence type="ECO:0000313" key="3">
    <source>
        <dbReference type="EMBL" id="KFD65612.1"/>
    </source>
</evidence>
<dbReference type="EMBL" id="KL363275">
    <property type="protein sequence ID" value="KFD49250.1"/>
    <property type="molecule type" value="Genomic_DNA"/>
</dbReference>
<protein>
    <submittedName>
        <fullName evidence="3">Uncharacterized protein</fullName>
    </submittedName>
</protein>
<evidence type="ECO:0000256" key="1">
    <source>
        <dbReference type="SAM" id="MobiDB-lite"/>
    </source>
</evidence>
<evidence type="ECO:0000313" key="4">
    <source>
        <dbReference type="Proteomes" id="UP000030764"/>
    </source>
</evidence>
<dbReference type="EMBL" id="KL367535">
    <property type="protein sequence ID" value="KFD65612.1"/>
    <property type="molecule type" value="Genomic_DNA"/>
</dbReference>
<dbReference type="Proteomes" id="UP000030758">
    <property type="component" value="Unassembled WGS sequence"/>
</dbReference>
<accession>A0A085N816</accession>
<name>A0A085N816_9BILA</name>
<feature type="compositionally biased region" description="Basic and acidic residues" evidence="1">
    <location>
        <begin position="79"/>
        <end position="94"/>
    </location>
</feature>
<reference evidence="3 4" key="1">
    <citation type="journal article" date="2014" name="Nat. Genet.">
        <title>Genome and transcriptome of the porcine whipworm Trichuris suis.</title>
        <authorList>
            <person name="Jex A.R."/>
            <person name="Nejsum P."/>
            <person name="Schwarz E.M."/>
            <person name="Hu L."/>
            <person name="Young N.D."/>
            <person name="Hall R.S."/>
            <person name="Korhonen P.K."/>
            <person name="Liao S."/>
            <person name="Thamsborg S."/>
            <person name="Xia J."/>
            <person name="Xu P."/>
            <person name="Wang S."/>
            <person name="Scheerlinck J.P."/>
            <person name="Hofmann A."/>
            <person name="Sternberg P.W."/>
            <person name="Wang J."/>
            <person name="Gasser R.B."/>
        </authorList>
    </citation>
    <scope>NUCLEOTIDE SEQUENCE [LARGE SCALE GENOMIC DNA]</scope>
    <source>
        <strain evidence="3">DCEP-RM93F</strain>
        <strain evidence="2">DCEP-RM93M</strain>
    </source>
</reference>
<gene>
    <name evidence="2" type="ORF">M513_09901</name>
    <name evidence="3" type="ORF">M514_09901</name>
</gene>
<feature type="region of interest" description="Disordered" evidence="1">
    <location>
        <begin position="64"/>
        <end position="236"/>
    </location>
</feature>
<keyword evidence="4" id="KW-1185">Reference proteome</keyword>
<sequence length="255" mass="28070">MGIYTHTHVKERVEFNITEIRRTASMIRMKCVLLAFAFAITRTTYTAPVSDQPLAEKGNEHNITSLSLTPSLPEGQQAVKEDEGEVKNSQRGREALPSTPARPEEPAENEPTRINSQEQQKIAEGPLPEPKDREPIAAMPAAVTPATDGERPSGDKPTSANIGDNKEATEFPSQEPIKVAEGPTPKPVDTEPIAAMPAAVTPDTNDRRPSGVDNKPTSESTDIDEQKNTPSPPLKKKESIFTIFMRWLSRIFYFL</sequence>